<dbReference type="PANTHER" id="PTHR14241">
    <property type="entry name" value="INTERFERON-INDUCED PROTEIN 44"/>
    <property type="match status" value="1"/>
</dbReference>
<sequence length="162" mass="18573">MCKLIFQFDGSSPLCTETPGFIHNPRIKDKVHCVMFIIDSSTVDVIHKSILDRIKDMQKRLIQRGVPQTVILTKVDKVSEIVEADVSKVFQCENVKDVVDKVHQTLGIPRSNIFPIKNYEHETELDQNINILALQALRQVLGFANDYLENYLSQQKCLPFCK</sequence>
<keyword evidence="2" id="KW-1185">Reference proteome</keyword>
<evidence type="ECO:0000313" key="1">
    <source>
        <dbReference type="EMBL" id="KAL3872712.1"/>
    </source>
</evidence>
<dbReference type="SUPFAM" id="SSF52540">
    <property type="entry name" value="P-loop containing nucleoside triphosphate hydrolases"/>
    <property type="match status" value="1"/>
</dbReference>
<dbReference type="EMBL" id="JBJQND010000006">
    <property type="protein sequence ID" value="KAL3872712.1"/>
    <property type="molecule type" value="Genomic_DNA"/>
</dbReference>
<proteinExistence type="predicted"/>
<comment type="caution">
    <text evidence="1">The sequence shown here is derived from an EMBL/GenBank/DDBJ whole genome shotgun (WGS) entry which is preliminary data.</text>
</comment>
<protein>
    <recommendedName>
        <fullName evidence="3">Interferon-induced protein 44-like</fullName>
    </recommendedName>
</protein>
<accession>A0ABD3WFS5</accession>
<dbReference type="Gene3D" id="3.40.50.300">
    <property type="entry name" value="P-loop containing nucleotide triphosphate hydrolases"/>
    <property type="match status" value="1"/>
</dbReference>
<dbReference type="PANTHER" id="PTHR14241:SF32">
    <property type="entry name" value="VWFA DOMAIN-CONTAINING PROTEIN-RELATED"/>
    <property type="match status" value="1"/>
</dbReference>
<evidence type="ECO:0008006" key="3">
    <source>
        <dbReference type="Google" id="ProtNLM"/>
    </source>
</evidence>
<reference evidence="1 2" key="1">
    <citation type="submission" date="2024-11" db="EMBL/GenBank/DDBJ databases">
        <title>Chromosome-level genome assembly of the freshwater bivalve Anodonta woodiana.</title>
        <authorList>
            <person name="Chen X."/>
        </authorList>
    </citation>
    <scope>NUCLEOTIDE SEQUENCE [LARGE SCALE GENOMIC DNA]</scope>
    <source>
        <strain evidence="1">MN2024</strain>
        <tissue evidence="1">Gills</tissue>
    </source>
</reference>
<gene>
    <name evidence="1" type="ORF">ACJMK2_035918</name>
</gene>
<evidence type="ECO:0000313" key="2">
    <source>
        <dbReference type="Proteomes" id="UP001634394"/>
    </source>
</evidence>
<name>A0ABD3WFS5_SINWO</name>
<dbReference type="Proteomes" id="UP001634394">
    <property type="component" value="Unassembled WGS sequence"/>
</dbReference>
<organism evidence="1 2">
    <name type="scientific">Sinanodonta woodiana</name>
    <name type="common">Chinese pond mussel</name>
    <name type="synonym">Anodonta woodiana</name>
    <dbReference type="NCBI Taxonomy" id="1069815"/>
    <lineage>
        <taxon>Eukaryota</taxon>
        <taxon>Metazoa</taxon>
        <taxon>Spiralia</taxon>
        <taxon>Lophotrochozoa</taxon>
        <taxon>Mollusca</taxon>
        <taxon>Bivalvia</taxon>
        <taxon>Autobranchia</taxon>
        <taxon>Heteroconchia</taxon>
        <taxon>Palaeoheterodonta</taxon>
        <taxon>Unionida</taxon>
        <taxon>Unionoidea</taxon>
        <taxon>Unionidae</taxon>
        <taxon>Unioninae</taxon>
        <taxon>Sinanodonta</taxon>
    </lineage>
</organism>
<dbReference type="AlphaFoldDB" id="A0ABD3WFS5"/>
<dbReference type="InterPro" id="IPR027417">
    <property type="entry name" value="P-loop_NTPase"/>
</dbReference>